<evidence type="ECO:0000313" key="7">
    <source>
        <dbReference type="Proteomes" id="UP000619743"/>
    </source>
</evidence>
<reference evidence="7" key="1">
    <citation type="journal article" date="2019" name="Int. J. Syst. Evol. Microbiol.">
        <title>The Global Catalogue of Microorganisms (GCM) 10K type strain sequencing project: providing services to taxonomists for standard genome sequencing and annotation.</title>
        <authorList>
            <consortium name="The Broad Institute Genomics Platform"/>
            <consortium name="The Broad Institute Genome Sequencing Center for Infectious Disease"/>
            <person name="Wu L."/>
            <person name="Ma J."/>
        </authorList>
    </citation>
    <scope>NUCLEOTIDE SEQUENCE [LARGE SCALE GENOMIC DNA]</scope>
    <source>
        <strain evidence="7">CGMCC 1.10130</strain>
    </source>
</reference>
<dbReference type="EMBL" id="BMDX01000012">
    <property type="protein sequence ID" value="GGA81510.1"/>
    <property type="molecule type" value="Genomic_DNA"/>
</dbReference>
<organism evidence="6 7">
    <name type="scientific">Neiella marina</name>
    <dbReference type="NCBI Taxonomy" id="508461"/>
    <lineage>
        <taxon>Bacteria</taxon>
        <taxon>Pseudomonadati</taxon>
        <taxon>Pseudomonadota</taxon>
        <taxon>Gammaproteobacteria</taxon>
        <taxon>Alteromonadales</taxon>
        <taxon>Echinimonadaceae</taxon>
        <taxon>Neiella</taxon>
    </lineage>
</organism>
<dbReference type="AlphaFoldDB" id="A0A8J2U6B6"/>
<proteinExistence type="inferred from homology"/>
<evidence type="ECO:0000256" key="3">
    <source>
        <dbReference type="ARBA" id="ARBA00022679"/>
    </source>
</evidence>
<keyword evidence="4 5" id="KW-0012">Acyltransferase</keyword>
<dbReference type="Pfam" id="PF02522">
    <property type="entry name" value="Antibiotic_NAT"/>
    <property type="match status" value="1"/>
</dbReference>
<dbReference type="GO" id="GO:0046677">
    <property type="term" value="P:response to antibiotic"/>
    <property type="evidence" value="ECO:0007669"/>
    <property type="project" value="UniProtKB-KW"/>
</dbReference>
<dbReference type="InterPro" id="IPR003679">
    <property type="entry name" value="Amioglycoside_AcTrfase"/>
</dbReference>
<protein>
    <recommendedName>
        <fullName evidence="2 5">Aminoglycoside N(3)-acetyltransferase</fullName>
        <ecNumber evidence="5">2.3.1.-</ecNumber>
    </recommendedName>
</protein>
<evidence type="ECO:0000256" key="2">
    <source>
        <dbReference type="ARBA" id="ARBA00012882"/>
    </source>
</evidence>
<dbReference type="EC" id="2.3.1.-" evidence="5"/>
<evidence type="ECO:0000256" key="1">
    <source>
        <dbReference type="ARBA" id="ARBA00006383"/>
    </source>
</evidence>
<dbReference type="Proteomes" id="UP000619743">
    <property type="component" value="Unassembled WGS sequence"/>
</dbReference>
<comment type="catalytic activity">
    <reaction evidence="5">
        <text>a 2-deoxystreptamine antibiotic + acetyl-CoA = an N(3)-acetyl-2-deoxystreptamine antibiotic + CoA + H(+)</text>
        <dbReference type="Rhea" id="RHEA:12665"/>
        <dbReference type="ChEBI" id="CHEBI:15378"/>
        <dbReference type="ChEBI" id="CHEBI:57287"/>
        <dbReference type="ChEBI" id="CHEBI:57288"/>
        <dbReference type="ChEBI" id="CHEBI:57921"/>
        <dbReference type="ChEBI" id="CHEBI:77452"/>
        <dbReference type="EC" id="2.3.1.81"/>
    </reaction>
</comment>
<dbReference type="InterPro" id="IPR028345">
    <property type="entry name" value="Antibiotic_NAT-like"/>
</dbReference>
<comment type="caution">
    <text evidence="6">The sequence shown here is derived from an EMBL/GenBank/DDBJ whole genome shotgun (WGS) entry which is preliminary data.</text>
</comment>
<evidence type="ECO:0000256" key="4">
    <source>
        <dbReference type="ARBA" id="ARBA00023315"/>
    </source>
</evidence>
<dbReference type="GO" id="GO:0046353">
    <property type="term" value="F:aminoglycoside 3-N-acetyltransferase activity"/>
    <property type="evidence" value="ECO:0007669"/>
    <property type="project" value="UniProtKB-EC"/>
</dbReference>
<dbReference type="SUPFAM" id="SSF110710">
    <property type="entry name" value="TTHA0583/YokD-like"/>
    <property type="match status" value="1"/>
</dbReference>
<comment type="similarity">
    <text evidence="1 5">Belongs to the antibiotic N-acetyltransferase family.</text>
</comment>
<evidence type="ECO:0000313" key="6">
    <source>
        <dbReference type="EMBL" id="GGA81510.1"/>
    </source>
</evidence>
<gene>
    <name evidence="6" type="ORF">GCM10011369_24340</name>
</gene>
<sequence length="256" mass="28348">MHGYQSLCQDLINLGIKATDTVMVHSSMKAIGEVEGGAETVLDALSDTIAKQGLLLLPTHTWQDWNCQANIFDPQSEPSCVGILTELFRRRPGVVRSWHPTHSIGALGQDAESYIYGEELSRSPCPKLGCWGRLAAVNAKILFLGASPKTNTFLHSVEEWHQIPDRLATSATMYRIRQPNGNLLDCPQHKHHSSRGDVSQHYDKMIPEFLRQGVARQGRIGDANSYLCDALGMAEIVGKLLTQNPKLFDDHQPIAI</sequence>
<evidence type="ECO:0000256" key="5">
    <source>
        <dbReference type="RuleBase" id="RU365031"/>
    </source>
</evidence>
<keyword evidence="7" id="KW-1185">Reference proteome</keyword>
<name>A0A8J2U6B6_9GAMM</name>
<dbReference type="PANTHER" id="PTHR11104">
    <property type="entry name" value="AMINOGLYCOSIDE N3-ACETYLTRANSFERASE"/>
    <property type="match status" value="1"/>
</dbReference>
<keyword evidence="5" id="KW-0046">Antibiotic resistance</keyword>
<accession>A0A8J2U6B6</accession>
<keyword evidence="3 5" id="KW-0808">Transferase</keyword>
<dbReference type="PANTHER" id="PTHR11104:SF0">
    <property type="entry name" value="SPBETA PROPHAGE-DERIVED AMINOGLYCOSIDE N(3')-ACETYLTRANSFERASE-LIKE PROTEIN YOKD"/>
    <property type="match status" value="1"/>
</dbReference>